<proteinExistence type="predicted"/>
<protein>
    <submittedName>
        <fullName evidence="2">Uncharacterized protein</fullName>
    </submittedName>
</protein>
<evidence type="ECO:0000313" key="2">
    <source>
        <dbReference type="EMBL" id="KAK3765259.1"/>
    </source>
</evidence>
<dbReference type="AlphaFoldDB" id="A0AAE0Z9B1"/>
<accession>A0AAE0Z9B1</accession>
<keyword evidence="3" id="KW-1185">Reference proteome</keyword>
<evidence type="ECO:0000313" key="3">
    <source>
        <dbReference type="Proteomes" id="UP001283361"/>
    </source>
</evidence>
<feature type="region of interest" description="Disordered" evidence="1">
    <location>
        <begin position="1"/>
        <end position="51"/>
    </location>
</feature>
<dbReference type="EMBL" id="JAWDGP010004327">
    <property type="protein sequence ID" value="KAK3765259.1"/>
    <property type="molecule type" value="Genomic_DNA"/>
</dbReference>
<gene>
    <name evidence="2" type="ORF">RRG08_051881</name>
</gene>
<reference evidence="2" key="1">
    <citation type="journal article" date="2023" name="G3 (Bethesda)">
        <title>A reference genome for the long-term kleptoplast-retaining sea slug Elysia crispata morphotype clarki.</title>
        <authorList>
            <person name="Eastman K.E."/>
            <person name="Pendleton A.L."/>
            <person name="Shaikh M.A."/>
            <person name="Suttiyut T."/>
            <person name="Ogas R."/>
            <person name="Tomko P."/>
            <person name="Gavelis G."/>
            <person name="Widhalm J.R."/>
            <person name="Wisecaver J.H."/>
        </authorList>
    </citation>
    <scope>NUCLEOTIDE SEQUENCE</scope>
    <source>
        <strain evidence="2">ECLA1</strain>
    </source>
</reference>
<feature type="compositionally biased region" description="Polar residues" evidence="1">
    <location>
        <begin position="25"/>
        <end position="51"/>
    </location>
</feature>
<sequence>MPSPQQHHRLSLARTGRSLVKQRIPENSVNGTSGLPQARGTSRQSSCGQRNSGLSRVAHKLALLKTKKCFQFRKQFESCCRRLLRK</sequence>
<organism evidence="2 3">
    <name type="scientific">Elysia crispata</name>
    <name type="common">lettuce slug</name>
    <dbReference type="NCBI Taxonomy" id="231223"/>
    <lineage>
        <taxon>Eukaryota</taxon>
        <taxon>Metazoa</taxon>
        <taxon>Spiralia</taxon>
        <taxon>Lophotrochozoa</taxon>
        <taxon>Mollusca</taxon>
        <taxon>Gastropoda</taxon>
        <taxon>Heterobranchia</taxon>
        <taxon>Euthyneura</taxon>
        <taxon>Panpulmonata</taxon>
        <taxon>Sacoglossa</taxon>
        <taxon>Placobranchoidea</taxon>
        <taxon>Plakobranchidae</taxon>
        <taxon>Elysia</taxon>
    </lineage>
</organism>
<dbReference type="Proteomes" id="UP001283361">
    <property type="component" value="Unassembled WGS sequence"/>
</dbReference>
<feature type="compositionally biased region" description="Basic residues" evidence="1">
    <location>
        <begin position="1"/>
        <end position="11"/>
    </location>
</feature>
<comment type="caution">
    <text evidence="2">The sequence shown here is derived from an EMBL/GenBank/DDBJ whole genome shotgun (WGS) entry which is preliminary data.</text>
</comment>
<evidence type="ECO:0000256" key="1">
    <source>
        <dbReference type="SAM" id="MobiDB-lite"/>
    </source>
</evidence>
<name>A0AAE0Z9B1_9GAST</name>